<evidence type="ECO:0000256" key="1">
    <source>
        <dbReference type="SAM" id="Coils"/>
    </source>
</evidence>
<reference evidence="3 4" key="1">
    <citation type="submission" date="2021-06" db="EMBL/GenBank/DDBJ databases">
        <authorList>
            <person name="Kallberg Y."/>
            <person name="Tangrot J."/>
            <person name="Rosling A."/>
        </authorList>
    </citation>
    <scope>NUCLEOTIDE SEQUENCE [LARGE SCALE GENOMIC DNA]</scope>
    <source>
        <strain evidence="3 4">120-4 pot B 10/14</strain>
    </source>
</reference>
<protein>
    <submittedName>
        <fullName evidence="3">18060_t:CDS:1</fullName>
    </submittedName>
</protein>
<accession>A0ABN7WGF1</accession>
<organism evidence="3 4">
    <name type="scientific">Gigaspora margarita</name>
    <dbReference type="NCBI Taxonomy" id="4874"/>
    <lineage>
        <taxon>Eukaryota</taxon>
        <taxon>Fungi</taxon>
        <taxon>Fungi incertae sedis</taxon>
        <taxon>Mucoromycota</taxon>
        <taxon>Glomeromycotina</taxon>
        <taxon>Glomeromycetes</taxon>
        <taxon>Diversisporales</taxon>
        <taxon>Gigasporaceae</taxon>
        <taxon>Gigaspora</taxon>
    </lineage>
</organism>
<feature type="compositionally biased region" description="Low complexity" evidence="2">
    <location>
        <begin position="72"/>
        <end position="83"/>
    </location>
</feature>
<keyword evidence="1" id="KW-0175">Coiled coil</keyword>
<evidence type="ECO:0000313" key="3">
    <source>
        <dbReference type="EMBL" id="CAG8831537.1"/>
    </source>
</evidence>
<evidence type="ECO:0000313" key="4">
    <source>
        <dbReference type="Proteomes" id="UP000789901"/>
    </source>
</evidence>
<name>A0ABN7WGF1_GIGMA</name>
<proteinExistence type="predicted"/>
<feature type="region of interest" description="Disordered" evidence="2">
    <location>
        <begin position="70"/>
        <end position="91"/>
    </location>
</feature>
<dbReference type="EMBL" id="CAJVQB010043936">
    <property type="protein sequence ID" value="CAG8831537.1"/>
    <property type="molecule type" value="Genomic_DNA"/>
</dbReference>
<comment type="caution">
    <text evidence="3">The sequence shown here is derived from an EMBL/GenBank/DDBJ whole genome shotgun (WGS) entry which is preliminary data.</text>
</comment>
<evidence type="ECO:0000256" key="2">
    <source>
        <dbReference type="SAM" id="MobiDB-lite"/>
    </source>
</evidence>
<sequence>LQTTITSLRKLNTKLTVEISELRKKYAELETKNIEVNVENAKLKFANLEHKDEEKDIHLAKLDDEIKEIKQSSTNTTSRNTTTPLDGKNGQGLIQEMSSSMSSLKEKIPEVSNHATKISKTARSRKSDISSLHGASMIEISQHLAQCDKALIAEECTLEANQEEIFCWYHYGRNIVLQEKALCYKNKIGEKKAKGLIYEEVVKQLNILRKKRSQDIGLPLPDVSRDSLQILAITDHFLNKPNTDFTDNQDNSINDSSDYTNIPETQVRKQSLDLAKVSISSTPTEPTKSEVNISTMPIALPQTSVSNTSNKKLLDEKIAISQASISPKAILHIFDKECTIVLVNTDILQNVQSAVEKN</sequence>
<feature type="non-terminal residue" evidence="3">
    <location>
        <position position="1"/>
    </location>
</feature>
<keyword evidence="4" id="KW-1185">Reference proteome</keyword>
<feature type="coiled-coil region" evidence="1">
    <location>
        <begin position="5"/>
        <end position="51"/>
    </location>
</feature>
<gene>
    <name evidence="3" type="ORF">GMARGA_LOCUS30698</name>
</gene>
<dbReference type="Proteomes" id="UP000789901">
    <property type="component" value="Unassembled WGS sequence"/>
</dbReference>